<evidence type="ECO:0000313" key="1">
    <source>
        <dbReference type="EMBL" id="KAK9770081.1"/>
    </source>
</evidence>
<dbReference type="GO" id="GO:0008168">
    <property type="term" value="F:methyltransferase activity"/>
    <property type="evidence" value="ECO:0007669"/>
    <property type="project" value="UniProtKB-KW"/>
</dbReference>
<reference evidence="1 2" key="1">
    <citation type="submission" date="2024-02" db="EMBL/GenBank/DDBJ databases">
        <title>First draft genome assembly of two strains of Seiridium cardinale.</title>
        <authorList>
            <person name="Emiliani G."/>
            <person name="Scali E."/>
        </authorList>
    </citation>
    <scope>NUCLEOTIDE SEQUENCE [LARGE SCALE GENOMIC DNA]</scope>
    <source>
        <strain evidence="1 2">BM-138-000479</strain>
    </source>
</reference>
<keyword evidence="2" id="KW-1185">Reference proteome</keyword>
<organism evidence="1 2">
    <name type="scientific">Seiridium cardinale</name>
    <dbReference type="NCBI Taxonomy" id="138064"/>
    <lineage>
        <taxon>Eukaryota</taxon>
        <taxon>Fungi</taxon>
        <taxon>Dikarya</taxon>
        <taxon>Ascomycota</taxon>
        <taxon>Pezizomycotina</taxon>
        <taxon>Sordariomycetes</taxon>
        <taxon>Xylariomycetidae</taxon>
        <taxon>Amphisphaeriales</taxon>
        <taxon>Sporocadaceae</taxon>
        <taxon>Seiridium</taxon>
    </lineage>
</organism>
<keyword evidence="1" id="KW-0808">Transferase</keyword>
<keyword evidence="1" id="KW-0489">Methyltransferase</keyword>
<proteinExistence type="predicted"/>
<dbReference type="Gene3D" id="3.40.50.150">
    <property type="entry name" value="Vaccinia Virus protein VP39"/>
    <property type="match status" value="1"/>
</dbReference>
<dbReference type="SUPFAM" id="SSF53335">
    <property type="entry name" value="S-adenosyl-L-methionine-dependent methyltransferases"/>
    <property type="match status" value="1"/>
</dbReference>
<accession>A0ABR2X8W9</accession>
<dbReference type="EMBL" id="JARVKM010000102">
    <property type="protein sequence ID" value="KAK9770081.1"/>
    <property type="molecule type" value="Genomic_DNA"/>
</dbReference>
<dbReference type="InterPro" id="IPR029063">
    <property type="entry name" value="SAM-dependent_MTases_sf"/>
</dbReference>
<comment type="caution">
    <text evidence="1">The sequence shown here is derived from an EMBL/GenBank/DDBJ whole genome shotgun (WGS) entry which is preliminary data.</text>
</comment>
<evidence type="ECO:0000313" key="2">
    <source>
        <dbReference type="Proteomes" id="UP001465668"/>
    </source>
</evidence>
<dbReference type="Proteomes" id="UP001465668">
    <property type="component" value="Unassembled WGS sequence"/>
</dbReference>
<gene>
    <name evidence="1" type="ORF">SCAR479_13270</name>
</gene>
<protein>
    <submittedName>
        <fullName evidence="1">Methyltransferase domain-containing protein</fullName>
    </submittedName>
</protein>
<name>A0ABR2X8W9_9PEZI</name>
<dbReference type="GO" id="GO:0032259">
    <property type="term" value="P:methylation"/>
    <property type="evidence" value="ECO:0007669"/>
    <property type="project" value="UniProtKB-KW"/>
</dbReference>
<sequence length="278" mass="31243">MSFKPKQISPIGPEEMAELHGKACEYRFKRGLPLMPPANGSDTVHFFNCENIDTCIVTDGFPDIYIEATFSRWDVAQQFTAIARTTGPRMKVRVITSRGLDSPDNLFTHTIFDFTTFPPHDQAFIASEIYRTLKPGGTAMSMFWAHQPQVEALKHAHFRTRGTDGPMVFISPLESITESKVREILLAAGFKPDEVKFVEKEVFVPVPDIKRYAQLAWSCRGQLAGGRWLPNDELRWDEAVDDIVEQLEGGNNMFKPPSGGKFIRSIACFALATKPTNL</sequence>